<keyword evidence="3" id="KW-1185">Reference proteome</keyword>
<evidence type="ECO:0000259" key="1">
    <source>
        <dbReference type="Pfam" id="PF21814"/>
    </source>
</evidence>
<proteinExistence type="predicted"/>
<dbReference type="InterPro" id="IPR049250">
    <property type="entry name" value="DUF6883"/>
</dbReference>
<feature type="domain" description="DUF6883" evidence="1">
    <location>
        <begin position="10"/>
        <end position="109"/>
    </location>
</feature>
<dbReference type="EMBL" id="BJCE01000152">
    <property type="protein sequence ID" value="GCL38566.1"/>
    <property type="molecule type" value="Genomic_DNA"/>
</dbReference>
<protein>
    <recommendedName>
        <fullName evidence="1">DUF6883 domain-containing protein</fullName>
    </recommendedName>
</protein>
<evidence type="ECO:0000313" key="2">
    <source>
        <dbReference type="EMBL" id="GCL38566.1"/>
    </source>
</evidence>
<gene>
    <name evidence="2" type="ORF">SR1949_36830</name>
</gene>
<dbReference type="Proteomes" id="UP000300142">
    <property type="component" value="Unassembled WGS sequence"/>
</dbReference>
<organism evidence="2 3">
    <name type="scientific">Sphaerospermopsis reniformis</name>
    <dbReference type="NCBI Taxonomy" id="531300"/>
    <lineage>
        <taxon>Bacteria</taxon>
        <taxon>Bacillati</taxon>
        <taxon>Cyanobacteriota</taxon>
        <taxon>Cyanophyceae</taxon>
        <taxon>Nostocales</taxon>
        <taxon>Aphanizomenonaceae</taxon>
        <taxon>Sphaerospermopsis</taxon>
    </lineage>
</organism>
<dbReference type="AlphaFoldDB" id="A0A480A413"/>
<accession>A0A480A413</accession>
<dbReference type="RefSeq" id="WP_096567998.1">
    <property type="nucleotide sequence ID" value="NZ_BJCE01000152.1"/>
</dbReference>
<reference evidence="3" key="1">
    <citation type="submission" date="2019-02" db="EMBL/GenBank/DDBJ databases">
        <title>Draft genome sequence of Sphaerospermopsis reniformis NIES-1949.</title>
        <authorList>
            <person name="Yamaguchi H."/>
            <person name="Suzuki S."/>
            <person name="Kawachi M."/>
        </authorList>
    </citation>
    <scope>NUCLEOTIDE SEQUENCE [LARGE SCALE GENOMIC DNA]</scope>
    <source>
        <strain evidence="3">NIES-1949</strain>
    </source>
</reference>
<name>A0A480A413_9CYAN</name>
<dbReference type="Pfam" id="PF21814">
    <property type="entry name" value="DUF6883"/>
    <property type="match status" value="1"/>
</dbReference>
<evidence type="ECO:0000313" key="3">
    <source>
        <dbReference type="Proteomes" id="UP000300142"/>
    </source>
</evidence>
<comment type="caution">
    <text evidence="2">The sequence shown here is derived from an EMBL/GenBank/DDBJ whole genome shotgun (WGS) entry which is preliminary data.</text>
</comment>
<sequence length="116" mass="13371">MNQQFNTPQDRLVIQDAKITKYLLVYQPKSDKSGYLALAGYNLENWELLKNDIIKAVIGSEIAEVTPTDYGTQFAIKSQWLGPNGHLLRVITIWQQDEGTEFLRFITLKPDRSREN</sequence>